<organism evidence="1 2">
    <name type="scientific">Actinomyces lilanjuaniae</name>
    <dbReference type="NCBI Taxonomy" id="2321394"/>
    <lineage>
        <taxon>Bacteria</taxon>
        <taxon>Bacillati</taxon>
        <taxon>Actinomycetota</taxon>
        <taxon>Actinomycetes</taxon>
        <taxon>Actinomycetales</taxon>
        <taxon>Actinomycetaceae</taxon>
        <taxon>Actinomyces</taxon>
    </lineage>
</organism>
<dbReference type="EMBL" id="CP032514">
    <property type="protein sequence ID" value="AYD90359.1"/>
    <property type="molecule type" value="Genomic_DNA"/>
</dbReference>
<evidence type="ECO:0000313" key="1">
    <source>
        <dbReference type="EMBL" id="AYD90359.1"/>
    </source>
</evidence>
<gene>
    <name evidence="1" type="ORF">D5R93_10735</name>
</gene>
<protein>
    <submittedName>
        <fullName evidence="1">DUF4256 domain-containing protein</fullName>
    </submittedName>
</protein>
<evidence type="ECO:0000313" key="2">
    <source>
        <dbReference type="Proteomes" id="UP000273001"/>
    </source>
</evidence>
<dbReference type="Pfam" id="PF14066">
    <property type="entry name" value="DUF4256"/>
    <property type="match status" value="1"/>
</dbReference>
<reference evidence="1 2" key="1">
    <citation type="submission" date="2018-09" db="EMBL/GenBank/DDBJ databases">
        <authorList>
            <person name="Li J."/>
        </authorList>
    </citation>
    <scope>NUCLEOTIDE SEQUENCE [LARGE SCALE GENOMIC DNA]</scope>
    <source>
        <strain evidence="1 2">2129</strain>
    </source>
</reference>
<dbReference type="InterPro" id="IPR025352">
    <property type="entry name" value="DUF4256"/>
</dbReference>
<keyword evidence="2" id="KW-1185">Reference proteome</keyword>
<name>A0ABN5PQ13_9ACTO</name>
<proteinExistence type="predicted"/>
<accession>A0ABN5PQ13</accession>
<dbReference type="Proteomes" id="UP000273001">
    <property type="component" value="Chromosome"/>
</dbReference>
<sequence length="186" mass="20638">MSYLPADHDERDGVIETLRARFEAHPHRHAGISWDDVAVRLTEHPETLRALRGMEETGGEPDVVGYDAKADAFLFYDCAAETPAGRRSLCLDEEALRSRRRNPPQGSAVGQAASMGVELMGETEYRHLQSLGEFDLKTSSWLATPADVRALGGALFGDRRFGRVFVYHNGADSYYGARGWRGVLRV</sequence>